<dbReference type="AlphaFoldDB" id="A0ABD5P0Z3"/>
<evidence type="ECO:0000313" key="2">
    <source>
        <dbReference type="Proteomes" id="UP001595821"/>
    </source>
</evidence>
<name>A0ABD5P0Z3_9EURY</name>
<comment type="caution">
    <text evidence="1">The sequence shown here is derived from an EMBL/GenBank/DDBJ whole genome shotgun (WGS) entry which is preliminary data.</text>
</comment>
<dbReference type="GeneID" id="71855817"/>
<gene>
    <name evidence="1" type="ORF">ACFOZ7_12180</name>
</gene>
<evidence type="ECO:0000313" key="1">
    <source>
        <dbReference type="EMBL" id="MFC4247713.1"/>
    </source>
</evidence>
<proteinExistence type="predicted"/>
<sequence>MISYDSIRGCLSNCSVAFSYLFKPWRWMLEPVLAVIAIYGLPTRELSVRTLGDGRRRLEYIRVSLTQMAYGGALLRVSGVVMSLFVSGWASNLERCSFTTETTP</sequence>
<dbReference type="Proteomes" id="UP001595821">
    <property type="component" value="Unassembled WGS sequence"/>
</dbReference>
<dbReference type="EMBL" id="JBHSDJ010000091">
    <property type="protein sequence ID" value="MFC4247713.1"/>
    <property type="molecule type" value="Genomic_DNA"/>
</dbReference>
<reference evidence="1 2" key="1">
    <citation type="journal article" date="2014" name="Int. J. Syst. Evol. Microbiol.">
        <title>Complete genome sequence of Corynebacterium casei LMG S-19264T (=DSM 44701T), isolated from a smear-ripened cheese.</title>
        <authorList>
            <consortium name="US DOE Joint Genome Institute (JGI-PGF)"/>
            <person name="Walter F."/>
            <person name="Albersmeier A."/>
            <person name="Kalinowski J."/>
            <person name="Ruckert C."/>
        </authorList>
    </citation>
    <scope>NUCLEOTIDE SEQUENCE [LARGE SCALE GENOMIC DNA]</scope>
    <source>
        <strain evidence="1 2">IBRC-M 10912</strain>
    </source>
</reference>
<protein>
    <submittedName>
        <fullName evidence="1">Uncharacterized protein</fullName>
    </submittedName>
</protein>
<dbReference type="RefSeq" id="WP_246975776.1">
    <property type="nucleotide sequence ID" value="NZ_CP095398.1"/>
</dbReference>
<accession>A0ABD5P0Z3</accession>
<organism evidence="1 2">
    <name type="scientific">Natribaculum luteum</name>
    <dbReference type="NCBI Taxonomy" id="1586232"/>
    <lineage>
        <taxon>Archaea</taxon>
        <taxon>Methanobacteriati</taxon>
        <taxon>Methanobacteriota</taxon>
        <taxon>Stenosarchaea group</taxon>
        <taxon>Halobacteria</taxon>
        <taxon>Halobacteriales</taxon>
        <taxon>Natrialbaceae</taxon>
        <taxon>Natribaculum</taxon>
    </lineage>
</organism>